<dbReference type="GO" id="GO:0003676">
    <property type="term" value="F:nucleic acid binding"/>
    <property type="evidence" value="ECO:0007669"/>
    <property type="project" value="InterPro"/>
</dbReference>
<name>A0A0N4ZA87_PARTI</name>
<dbReference type="GO" id="GO:0008270">
    <property type="term" value="F:zinc ion binding"/>
    <property type="evidence" value="ECO:0007669"/>
    <property type="project" value="UniProtKB-KW"/>
</dbReference>
<feature type="domain" description="CCHC-type" evidence="2">
    <location>
        <begin position="10"/>
        <end position="26"/>
    </location>
</feature>
<evidence type="ECO:0000259" key="2">
    <source>
        <dbReference type="PROSITE" id="PS50158"/>
    </source>
</evidence>
<dbReference type="SUPFAM" id="SSF50630">
    <property type="entry name" value="Acid proteases"/>
    <property type="match status" value="1"/>
</dbReference>
<organism evidence="3 4">
    <name type="scientific">Parastrongyloides trichosuri</name>
    <name type="common">Possum-specific nematode worm</name>
    <dbReference type="NCBI Taxonomy" id="131310"/>
    <lineage>
        <taxon>Eukaryota</taxon>
        <taxon>Metazoa</taxon>
        <taxon>Ecdysozoa</taxon>
        <taxon>Nematoda</taxon>
        <taxon>Chromadorea</taxon>
        <taxon>Rhabditida</taxon>
        <taxon>Tylenchina</taxon>
        <taxon>Panagrolaimomorpha</taxon>
        <taxon>Strongyloidoidea</taxon>
        <taxon>Strongyloididae</taxon>
        <taxon>Parastrongyloides</taxon>
    </lineage>
</organism>
<dbReference type="Gene3D" id="2.40.70.10">
    <property type="entry name" value="Acid Proteases"/>
    <property type="match status" value="1"/>
</dbReference>
<sequence length="268" mass="30951">MEIRNKANVRCYGCESMGHYASECRNRSEIPKEQEVKREVSAITTANSSTGINTIREDNRGIDLIILPIEVSGMEVFALVDTGSVVNLLSKDKFKEICRRNKKEVILDKYDRTLVGAFRQKVTAEGIRILKIKYENHLINTTVVVAEKLNNYEMLMGIDLVKRLGLLNLPRELMPKCDLEEMRCKGVNLVTSTQVLSNEEVVKRVKRVKRNFEQIEEVISKNSDDLGVFIDKVPKISWRKEEERKFFPYKYPVHLWNIGKKLLDDMLA</sequence>
<dbReference type="PROSITE" id="PS50158">
    <property type="entry name" value="ZF_CCHC"/>
    <property type="match status" value="1"/>
</dbReference>
<keyword evidence="1" id="KW-0863">Zinc-finger</keyword>
<keyword evidence="1" id="KW-0862">Zinc</keyword>
<dbReference type="InterPro" id="IPR001878">
    <property type="entry name" value="Znf_CCHC"/>
</dbReference>
<dbReference type="SMART" id="SM00343">
    <property type="entry name" value="ZnF_C2HC"/>
    <property type="match status" value="1"/>
</dbReference>
<dbReference type="GO" id="GO:0019899">
    <property type="term" value="F:enzyme binding"/>
    <property type="evidence" value="ECO:0007669"/>
    <property type="project" value="UniProtKB-ARBA"/>
</dbReference>
<evidence type="ECO:0000313" key="3">
    <source>
        <dbReference type="Proteomes" id="UP000038045"/>
    </source>
</evidence>
<protein>
    <submittedName>
        <fullName evidence="4">CCHC-type domain-containing protein</fullName>
    </submittedName>
</protein>
<evidence type="ECO:0000256" key="1">
    <source>
        <dbReference type="PROSITE-ProRule" id="PRU00047"/>
    </source>
</evidence>
<evidence type="ECO:0000313" key="4">
    <source>
        <dbReference type="WBParaSite" id="PTRK_0000429400.1"/>
    </source>
</evidence>
<reference evidence="4" key="1">
    <citation type="submission" date="2017-02" db="UniProtKB">
        <authorList>
            <consortium name="WormBaseParasite"/>
        </authorList>
    </citation>
    <scope>IDENTIFICATION</scope>
</reference>
<dbReference type="STRING" id="131310.A0A0N4ZA87"/>
<keyword evidence="3" id="KW-1185">Reference proteome</keyword>
<dbReference type="Proteomes" id="UP000038045">
    <property type="component" value="Unplaced"/>
</dbReference>
<dbReference type="InterPro" id="IPR036875">
    <property type="entry name" value="Znf_CCHC_sf"/>
</dbReference>
<dbReference type="WBParaSite" id="PTRK_0000429400.1">
    <property type="protein sequence ID" value="PTRK_0000429400.1"/>
    <property type="gene ID" value="PTRK_0000429400"/>
</dbReference>
<dbReference type="SUPFAM" id="SSF57756">
    <property type="entry name" value="Retrovirus zinc finger-like domains"/>
    <property type="match status" value="1"/>
</dbReference>
<accession>A0A0N4ZA87</accession>
<proteinExistence type="predicted"/>
<dbReference type="CDD" id="cd00303">
    <property type="entry name" value="retropepsin_like"/>
    <property type="match status" value="1"/>
</dbReference>
<dbReference type="AlphaFoldDB" id="A0A0N4ZA87"/>
<dbReference type="InterPro" id="IPR021109">
    <property type="entry name" value="Peptidase_aspartic_dom_sf"/>
</dbReference>
<keyword evidence="1" id="KW-0479">Metal-binding</keyword>